<dbReference type="PANTHER" id="PTHR43857">
    <property type="entry name" value="BLR7761 PROTEIN"/>
    <property type="match status" value="1"/>
</dbReference>
<accession>A0ABU1WI82</accession>
<dbReference type="RefSeq" id="WP_310312064.1">
    <property type="nucleotide sequence ID" value="NZ_JAVDWU010000001.1"/>
</dbReference>
<comment type="caution">
    <text evidence="1">The sequence shown here is derived from an EMBL/GenBank/DDBJ whole genome shotgun (WGS) entry which is preliminary data.</text>
</comment>
<protein>
    <submittedName>
        <fullName evidence="1">Enamine deaminase RidA (YjgF/YER057c/UK114 family)</fullName>
    </submittedName>
</protein>
<evidence type="ECO:0000313" key="2">
    <source>
        <dbReference type="Proteomes" id="UP001265700"/>
    </source>
</evidence>
<gene>
    <name evidence="1" type="ORF">J2W49_000904</name>
</gene>
<dbReference type="InterPro" id="IPR006175">
    <property type="entry name" value="YjgF/YER057c/UK114"/>
</dbReference>
<sequence length="132" mass="14066">MNELETNAGLAATPGYEYARRTESQLHVAGQVPHNSSGQLVGVMDPFAQASQCLSNLHTLLSVNGFSTHDIQRLVVYVAGEQENLTRAWAGVQHWFSGTVPPATLLGVAFLGHPGQLVEVDATVIKSSAQAQ</sequence>
<dbReference type="Pfam" id="PF01042">
    <property type="entry name" value="Ribonuc_L-PSP"/>
    <property type="match status" value="1"/>
</dbReference>
<organism evidence="1 2">
    <name type="scientific">Hydrogenophaga palleronii</name>
    <dbReference type="NCBI Taxonomy" id="65655"/>
    <lineage>
        <taxon>Bacteria</taxon>
        <taxon>Pseudomonadati</taxon>
        <taxon>Pseudomonadota</taxon>
        <taxon>Betaproteobacteria</taxon>
        <taxon>Burkholderiales</taxon>
        <taxon>Comamonadaceae</taxon>
        <taxon>Hydrogenophaga</taxon>
    </lineage>
</organism>
<dbReference type="Gene3D" id="3.30.1330.40">
    <property type="entry name" value="RutC-like"/>
    <property type="match status" value="1"/>
</dbReference>
<dbReference type="PANTHER" id="PTHR43857:SF1">
    <property type="entry name" value="YJGH FAMILY PROTEIN"/>
    <property type="match status" value="1"/>
</dbReference>
<evidence type="ECO:0000313" key="1">
    <source>
        <dbReference type="EMBL" id="MDR7148976.1"/>
    </source>
</evidence>
<keyword evidence="2" id="KW-1185">Reference proteome</keyword>
<reference evidence="1 2" key="1">
    <citation type="submission" date="2023-07" db="EMBL/GenBank/DDBJ databases">
        <title>Sorghum-associated microbial communities from plants grown in Nebraska, USA.</title>
        <authorList>
            <person name="Schachtman D."/>
        </authorList>
    </citation>
    <scope>NUCLEOTIDE SEQUENCE [LARGE SCALE GENOMIC DNA]</scope>
    <source>
        <strain evidence="1 2">4249</strain>
    </source>
</reference>
<dbReference type="EMBL" id="JAVDWU010000001">
    <property type="protein sequence ID" value="MDR7148976.1"/>
    <property type="molecule type" value="Genomic_DNA"/>
</dbReference>
<dbReference type="InterPro" id="IPR035959">
    <property type="entry name" value="RutC-like_sf"/>
</dbReference>
<dbReference type="CDD" id="cd00448">
    <property type="entry name" value="YjgF_YER057c_UK114_family"/>
    <property type="match status" value="1"/>
</dbReference>
<proteinExistence type="predicted"/>
<name>A0ABU1WI82_9BURK</name>
<dbReference type="Proteomes" id="UP001265700">
    <property type="component" value="Unassembled WGS sequence"/>
</dbReference>
<dbReference type="SUPFAM" id="SSF55298">
    <property type="entry name" value="YjgF-like"/>
    <property type="match status" value="1"/>
</dbReference>